<evidence type="ECO:0000313" key="2">
    <source>
        <dbReference type="EMBL" id="QAY74238.1"/>
    </source>
</evidence>
<accession>A0A4P6FUI8</accession>
<name>A0A4P6FUI8_9MICO</name>
<evidence type="ECO:0000256" key="1">
    <source>
        <dbReference type="SAM" id="MobiDB-lite"/>
    </source>
</evidence>
<keyword evidence="3" id="KW-1185">Reference proteome</keyword>
<evidence type="ECO:0000313" key="3">
    <source>
        <dbReference type="Proteomes" id="UP000291259"/>
    </source>
</evidence>
<organism evidence="2 3">
    <name type="scientific">Agromyces protaetiae</name>
    <dbReference type="NCBI Taxonomy" id="2509455"/>
    <lineage>
        <taxon>Bacteria</taxon>
        <taxon>Bacillati</taxon>
        <taxon>Actinomycetota</taxon>
        <taxon>Actinomycetes</taxon>
        <taxon>Micrococcales</taxon>
        <taxon>Microbacteriaceae</taxon>
        <taxon>Agromyces</taxon>
    </lineage>
</organism>
<sequence>MTQLAVPVHVGSETPEQWDETEALQRQYGDDASPYLRDKRRPAVSSPDLDWSGLGFEPRWVSFDSADCVVALQPSIFSGQGADEFERFRHGAAKRGETALVISPIGSIGPQRLGVYNVFGPPVDSVSIGQTHTSINGRLLGKEAKVRLVAGLGGADGDLARRLLSLNPAPTWRSLTIEGSTLMQPGGPTREYPPEGELVPILETELGEPVVGAWISPDGVERRYVVPVETPWTVLLPWLLEQALPELVPGALRRARRPLAFDQDLMTRRERDARAALADLEADYIARRGDLERQLEDAQTATVATREGLLYGTGQQLVDAVRSVFEFAGIEVIDLDVRLGGTKNADLLCTYGGQSKLVEVKSASGSASERAYQDLLRHLREWPALPRSTPIQGGALVIGHEIRTVPLERSPRPYAREEFLAAQTEPVIAALELFASWRDEDVPAIRALLFGTGVDSEMESGGQESEADAAFVPADTRPMRRRWFRRN</sequence>
<dbReference type="EMBL" id="CP035491">
    <property type="protein sequence ID" value="QAY74238.1"/>
    <property type="molecule type" value="Genomic_DNA"/>
</dbReference>
<dbReference type="KEGG" id="agf:ET445_13800"/>
<dbReference type="AlphaFoldDB" id="A0A4P6FUI8"/>
<protein>
    <submittedName>
        <fullName evidence="2">Uncharacterized protein</fullName>
    </submittedName>
</protein>
<dbReference type="RefSeq" id="WP_129191784.1">
    <property type="nucleotide sequence ID" value="NZ_CP035491.1"/>
</dbReference>
<feature type="region of interest" description="Disordered" evidence="1">
    <location>
        <begin position="1"/>
        <end position="20"/>
    </location>
</feature>
<reference evidence="2 3" key="1">
    <citation type="submission" date="2019-01" db="EMBL/GenBank/DDBJ databases">
        <title>Genome sequencing of strain FW100M-8.</title>
        <authorList>
            <person name="Heo J."/>
            <person name="Kim S.-J."/>
            <person name="Kim J.-S."/>
            <person name="Hong S.-B."/>
            <person name="Kwon S.-W."/>
        </authorList>
    </citation>
    <scope>NUCLEOTIDE SEQUENCE [LARGE SCALE GENOMIC DNA]</scope>
    <source>
        <strain evidence="2 3">FW100M-8</strain>
    </source>
</reference>
<gene>
    <name evidence="2" type="ORF">ET445_13800</name>
</gene>
<dbReference type="Proteomes" id="UP000291259">
    <property type="component" value="Chromosome"/>
</dbReference>
<dbReference type="OrthoDB" id="3954898at2"/>
<proteinExistence type="predicted"/>